<sequence length="274" mass="30126">MPVRPDAPHPRVWERFVALGDSFTEGLVDPDTSASAEDRYVGWADRVAAALAARNAALGAPFGYANLAIRGRLVDAVISEQLPAALALHPDLVSLSAGGNDVLRPRVSLRAVMERLEGAVVQIRETGADVLLVTAPDVSWAPLVNRVHPRMVEYTANLWAVGQRTGAFVVDIYTLRALHDARMWGPDRIHFSSEGHTRIAAQALWTLGLEQDDDWVTPLDPAPPLGRIESLQADREWVATHLRPWIRRRIRRESSGDDRVPKRPQLGPVAPPSP</sequence>
<dbReference type="InterPro" id="IPR013830">
    <property type="entry name" value="SGNH_hydro"/>
</dbReference>
<evidence type="ECO:0000259" key="2">
    <source>
        <dbReference type="Pfam" id="PF13472"/>
    </source>
</evidence>
<gene>
    <name evidence="3" type="ORF">AVL62_12980</name>
</gene>
<name>A0A0W8I0K7_9MICO</name>
<keyword evidence="4" id="KW-1185">Reference proteome</keyword>
<protein>
    <submittedName>
        <fullName evidence="3">G-D-S-L family lipolytic protein</fullName>
    </submittedName>
</protein>
<feature type="domain" description="SGNH hydrolase-type esterase" evidence="2">
    <location>
        <begin position="18"/>
        <end position="197"/>
    </location>
</feature>
<dbReference type="RefSeq" id="WP_058892694.1">
    <property type="nucleotide sequence ID" value="NZ_LQBL01000033.1"/>
</dbReference>
<comment type="caution">
    <text evidence="3">The sequence shown here is derived from an EMBL/GenBank/DDBJ whole genome shotgun (WGS) entry which is preliminary data.</text>
</comment>
<dbReference type="Proteomes" id="UP000054837">
    <property type="component" value="Unassembled WGS sequence"/>
</dbReference>
<evidence type="ECO:0000313" key="3">
    <source>
        <dbReference type="EMBL" id="KUG51149.1"/>
    </source>
</evidence>
<dbReference type="AlphaFoldDB" id="A0A0W8I0K7"/>
<reference evidence="3 4" key="1">
    <citation type="submission" date="2015-12" db="EMBL/GenBank/DDBJ databases">
        <title>Serinicoccus chungangenesis strain CD08_5 genome sequencing and assembly.</title>
        <authorList>
            <person name="Chander A.M."/>
            <person name="Kaur G."/>
            <person name="Nair G.R."/>
            <person name="Dhawan D.K."/>
            <person name="Kochhar R.K."/>
            <person name="Mayilraj S."/>
            <person name="Bhadada S.K."/>
        </authorList>
    </citation>
    <scope>NUCLEOTIDE SEQUENCE [LARGE SCALE GENOMIC DNA]</scope>
    <source>
        <strain evidence="3 4">CD08_5</strain>
    </source>
</reference>
<evidence type="ECO:0000313" key="4">
    <source>
        <dbReference type="Proteomes" id="UP000054837"/>
    </source>
</evidence>
<dbReference type="Gene3D" id="3.40.50.1110">
    <property type="entry name" value="SGNH hydrolase"/>
    <property type="match status" value="1"/>
</dbReference>
<organism evidence="3 4">
    <name type="scientific">Serinicoccus chungangensis</name>
    <dbReference type="NCBI Taxonomy" id="767452"/>
    <lineage>
        <taxon>Bacteria</taxon>
        <taxon>Bacillati</taxon>
        <taxon>Actinomycetota</taxon>
        <taxon>Actinomycetes</taxon>
        <taxon>Micrococcales</taxon>
        <taxon>Ornithinimicrobiaceae</taxon>
        <taxon>Serinicoccus</taxon>
    </lineage>
</organism>
<dbReference type="InterPro" id="IPR053140">
    <property type="entry name" value="GDSL_Rv0518-like"/>
</dbReference>
<dbReference type="PANTHER" id="PTHR43784:SF2">
    <property type="entry name" value="GDSL-LIKE LIPASE_ACYLHYDROLASE, PUTATIVE (AFU_ORTHOLOGUE AFUA_2G00820)-RELATED"/>
    <property type="match status" value="1"/>
</dbReference>
<evidence type="ECO:0000256" key="1">
    <source>
        <dbReference type="SAM" id="MobiDB-lite"/>
    </source>
</evidence>
<dbReference type="PANTHER" id="PTHR43784">
    <property type="entry name" value="GDSL-LIKE LIPASE/ACYLHYDROLASE, PUTATIVE (AFU_ORTHOLOGUE AFUA_2G00820)-RELATED"/>
    <property type="match status" value="1"/>
</dbReference>
<dbReference type="CDD" id="cd01832">
    <property type="entry name" value="SGNH_hydrolase_like_1"/>
    <property type="match status" value="1"/>
</dbReference>
<dbReference type="InterPro" id="IPR036514">
    <property type="entry name" value="SGNH_hydro_sf"/>
</dbReference>
<dbReference type="Pfam" id="PF13472">
    <property type="entry name" value="Lipase_GDSL_2"/>
    <property type="match status" value="1"/>
</dbReference>
<proteinExistence type="predicted"/>
<dbReference type="OrthoDB" id="3465773at2"/>
<feature type="region of interest" description="Disordered" evidence="1">
    <location>
        <begin position="253"/>
        <end position="274"/>
    </location>
</feature>
<dbReference type="SUPFAM" id="SSF52266">
    <property type="entry name" value="SGNH hydrolase"/>
    <property type="match status" value="1"/>
</dbReference>
<accession>A0A0W8I0K7</accession>
<dbReference type="EMBL" id="LQBL01000033">
    <property type="protein sequence ID" value="KUG51149.1"/>
    <property type="molecule type" value="Genomic_DNA"/>
</dbReference>
<dbReference type="STRING" id="767452.AVL62_12980"/>